<evidence type="ECO:0000313" key="3">
    <source>
        <dbReference type="Proteomes" id="UP001142374"/>
    </source>
</evidence>
<protein>
    <submittedName>
        <fullName evidence="2">Uncharacterized protein</fullName>
    </submittedName>
</protein>
<sequence length="209" mass="20343">MIRHALRPTGALAATAVLVLGGAALAAPARAVSSCRVNGVPVAGPFVRGTDGDDSIVCADGVDAETTVDALGGADTITLTGAIGGVVRGGSGADRVEITSGELSGGVETQEGDDAVGFRGSATIGPGGHVRTGQGSDTISVAAGGTVHGEITGARGTDRIDVHGTVARGGRVLGGPDADAIFVQHNRGYVYAGGDPGDECRVAAGDPCM</sequence>
<evidence type="ECO:0000256" key="1">
    <source>
        <dbReference type="SAM" id="SignalP"/>
    </source>
</evidence>
<organism evidence="2 3">
    <name type="scientific">Streptomyces telluris</name>
    <dbReference type="NCBI Taxonomy" id="2720021"/>
    <lineage>
        <taxon>Bacteria</taxon>
        <taxon>Bacillati</taxon>
        <taxon>Actinomycetota</taxon>
        <taxon>Actinomycetes</taxon>
        <taxon>Kitasatosporales</taxon>
        <taxon>Streptomycetaceae</taxon>
        <taxon>Streptomyces</taxon>
    </lineage>
</organism>
<evidence type="ECO:0000313" key="2">
    <source>
        <dbReference type="EMBL" id="MCQ8774447.1"/>
    </source>
</evidence>
<comment type="caution">
    <text evidence="2">The sequence shown here is derived from an EMBL/GenBank/DDBJ whole genome shotgun (WGS) entry which is preliminary data.</text>
</comment>
<dbReference type="AlphaFoldDB" id="A0A9X2RPZ4"/>
<feature type="chain" id="PRO_5040843945" evidence="1">
    <location>
        <begin position="27"/>
        <end position="209"/>
    </location>
</feature>
<dbReference type="EMBL" id="JANIID010000044">
    <property type="protein sequence ID" value="MCQ8774447.1"/>
    <property type="molecule type" value="Genomic_DNA"/>
</dbReference>
<keyword evidence="3" id="KW-1185">Reference proteome</keyword>
<reference evidence="2" key="1">
    <citation type="submission" date="2022-06" db="EMBL/GenBank/DDBJ databases">
        <title>WGS of actinobacteria.</title>
        <authorList>
            <person name="Thawai C."/>
        </authorList>
    </citation>
    <scope>NUCLEOTIDE SEQUENCE</scope>
    <source>
        <strain evidence="2">AA8</strain>
    </source>
</reference>
<keyword evidence="1" id="KW-0732">Signal</keyword>
<feature type="signal peptide" evidence="1">
    <location>
        <begin position="1"/>
        <end position="26"/>
    </location>
</feature>
<name>A0A9X2RPZ4_9ACTN</name>
<gene>
    <name evidence="2" type="ORF">NQU55_32510</name>
</gene>
<dbReference type="RefSeq" id="WP_168095117.1">
    <property type="nucleotide sequence ID" value="NZ_JAATER010000356.1"/>
</dbReference>
<accession>A0A9X2RPZ4</accession>
<dbReference type="Gene3D" id="2.160.20.160">
    <property type="match status" value="1"/>
</dbReference>
<proteinExistence type="predicted"/>
<dbReference type="Proteomes" id="UP001142374">
    <property type="component" value="Unassembled WGS sequence"/>
</dbReference>